<proteinExistence type="predicted"/>
<dbReference type="Proteomes" id="UP000288351">
    <property type="component" value="Unassembled WGS sequence"/>
</dbReference>
<reference evidence="1 2" key="1">
    <citation type="journal article" date="2019" name="Microbiol. Resour. Announc.">
        <title>Draft Genome Sequence of the Most Traditional epsilon-Poly-l-Lysine Producer, Streptomyces albulus NBRC14147.</title>
        <authorList>
            <person name="Yamanaka K."/>
            <person name="Hamano Y."/>
        </authorList>
    </citation>
    <scope>NUCLEOTIDE SEQUENCE [LARGE SCALE GENOMIC DNA]</scope>
    <source>
        <strain evidence="1 2">NBRC 14147</strain>
    </source>
</reference>
<comment type="caution">
    <text evidence="1">The sequence shown here is derived from an EMBL/GenBank/DDBJ whole genome shotgun (WGS) entry which is preliminary data.</text>
</comment>
<dbReference type="AlphaFoldDB" id="A0A059WAZ4"/>
<accession>A0A059WAZ4</accession>
<dbReference type="EMBL" id="BHXC01000006">
    <property type="protein sequence ID" value="GCB92658.1"/>
    <property type="molecule type" value="Genomic_DNA"/>
</dbReference>
<dbReference type="RefSeq" id="WP_016574571.1">
    <property type="nucleotide sequence ID" value="NZ_BHXC01000006.1"/>
</dbReference>
<gene>
    <name evidence="1" type="ORF">SALB_05429</name>
</gene>
<protein>
    <submittedName>
        <fullName evidence="1">Uncharacterized protein</fullName>
    </submittedName>
</protein>
<name>A0A059WAZ4_STRNR</name>
<dbReference type="eggNOG" id="ENOG5032CSB">
    <property type="taxonomic scope" value="Bacteria"/>
</dbReference>
<dbReference type="STRING" id="68570.DC74_4532"/>
<organism evidence="1 2">
    <name type="scientific">Streptomyces noursei</name>
    <name type="common">Streptomyces albulus</name>
    <dbReference type="NCBI Taxonomy" id="1971"/>
    <lineage>
        <taxon>Bacteria</taxon>
        <taxon>Bacillati</taxon>
        <taxon>Actinomycetota</taxon>
        <taxon>Actinomycetes</taxon>
        <taxon>Kitasatosporales</taxon>
        <taxon>Streptomycetaceae</taxon>
        <taxon>Streptomyces</taxon>
    </lineage>
</organism>
<evidence type="ECO:0000313" key="1">
    <source>
        <dbReference type="EMBL" id="GCB92658.1"/>
    </source>
</evidence>
<evidence type="ECO:0000313" key="2">
    <source>
        <dbReference type="Proteomes" id="UP000288351"/>
    </source>
</evidence>
<sequence length="99" mass="9892">MKYAKSAATVAGSVMALGAAVPAFAADAGSPNMASPHMSLNGGLTDALSQQHVDGRQVKPLVDTVRGAEKTAKHPKQIVGGATGATKELPLLGGLPFGK</sequence>